<dbReference type="PANTHER" id="PTHR11091:SF3">
    <property type="entry name" value="2,3-DIKETO-L-GULONATE REDUCTASE"/>
    <property type="match status" value="1"/>
</dbReference>
<proteinExistence type="predicted"/>
<sequence>MLRIKYDEMVKTFEDILLKKGFKPETARKSAENFANNSVDGIYSHGVNRFPRVVSYIDKGYIKVDAEPTVEGRMGGFERWNGNLAMGNTNAVSAMDRAIELAKECGIGIVALGNTNHWMRGGTFGWQAADAGMIGLCWTNTMPNMPAWGTKDRNIGNNPFVMAIPRSNMEHVVVDCAMAQFSYGKIEETKFKGQQLPVVGGYDTEGKATTDPVEIEKTWRVLPIGFWKGSGLSIAFDLIAAVLSGANSTTAIGKKYEDEFGLSQIFIAIDPTHMSSVNITDAIIDEVIEDIRQSEKAEGCNQIYYPGEMEINTRRDNLENGIPVLEDIWNTITAL</sequence>
<evidence type="ECO:0000313" key="3">
    <source>
        <dbReference type="Proteomes" id="UP000279029"/>
    </source>
</evidence>
<organism evidence="2 3">
    <name type="scientific">Petrocella atlantisensis</name>
    <dbReference type="NCBI Taxonomy" id="2173034"/>
    <lineage>
        <taxon>Bacteria</taxon>
        <taxon>Bacillati</taxon>
        <taxon>Bacillota</taxon>
        <taxon>Clostridia</taxon>
        <taxon>Lachnospirales</taxon>
        <taxon>Vallitaleaceae</taxon>
        <taxon>Petrocella</taxon>
    </lineage>
</organism>
<dbReference type="Gene3D" id="3.30.1370.60">
    <property type="entry name" value="Hypothetical oxidoreductase yiak, domain 2"/>
    <property type="match status" value="1"/>
</dbReference>
<dbReference type="NCBIfam" id="NF009750">
    <property type="entry name" value="PRK13260.1"/>
    <property type="match status" value="1"/>
</dbReference>
<dbReference type="InterPro" id="IPR036111">
    <property type="entry name" value="Mal/L-sulfo/L-lacto_DH-like_sf"/>
</dbReference>
<dbReference type="GO" id="GO:0016491">
    <property type="term" value="F:oxidoreductase activity"/>
    <property type="evidence" value="ECO:0007669"/>
    <property type="project" value="UniProtKB-KW"/>
</dbReference>
<dbReference type="EC" id="1.1.1.-" evidence="2"/>
<dbReference type="Gene3D" id="1.10.1530.10">
    <property type="match status" value="1"/>
</dbReference>
<dbReference type="PANTHER" id="PTHR11091">
    <property type="entry name" value="OXIDOREDUCTASE-RELATED"/>
    <property type="match status" value="1"/>
</dbReference>
<dbReference type="EMBL" id="LR130778">
    <property type="protein sequence ID" value="VDN48470.1"/>
    <property type="molecule type" value="Genomic_DNA"/>
</dbReference>
<keyword evidence="1 2" id="KW-0560">Oxidoreductase</keyword>
<dbReference type="KEGG" id="cbar:PATL70BA_2571"/>
<reference evidence="2 3" key="1">
    <citation type="submission" date="2018-09" db="EMBL/GenBank/DDBJ databases">
        <authorList>
            <person name="Postec A."/>
        </authorList>
    </citation>
    <scope>NUCLEOTIDE SEQUENCE [LARGE SCALE GENOMIC DNA]</scope>
    <source>
        <strain evidence="2">70B-A</strain>
    </source>
</reference>
<dbReference type="SUPFAM" id="SSF89733">
    <property type="entry name" value="L-sulfolactate dehydrogenase-like"/>
    <property type="match status" value="1"/>
</dbReference>
<evidence type="ECO:0000313" key="2">
    <source>
        <dbReference type="EMBL" id="VDN48470.1"/>
    </source>
</evidence>
<dbReference type="InterPro" id="IPR043143">
    <property type="entry name" value="Mal/L-sulf/L-lact_DH-like_NADP"/>
</dbReference>
<accession>A0A3P7P4I0</accession>
<protein>
    <submittedName>
        <fullName evidence="2">2,3-diketo-L-gulonate dehydrogenase, NADH-dependent</fullName>
        <ecNumber evidence="2">1.1.1.-</ecNumber>
    </submittedName>
</protein>
<evidence type="ECO:0000256" key="1">
    <source>
        <dbReference type="ARBA" id="ARBA00023002"/>
    </source>
</evidence>
<dbReference type="AlphaFoldDB" id="A0A3P7P4I0"/>
<dbReference type="RefSeq" id="WP_125137598.1">
    <property type="nucleotide sequence ID" value="NZ_LR130778.1"/>
</dbReference>
<dbReference type="OrthoDB" id="9769447at2"/>
<gene>
    <name evidence="2" type="primary">yiaK</name>
    <name evidence="2" type="ORF">PATL70BA_2571</name>
</gene>
<dbReference type="InterPro" id="IPR043144">
    <property type="entry name" value="Mal/L-sulf/L-lact_DH-like_ah"/>
</dbReference>
<name>A0A3P7P4I0_9FIRM</name>
<dbReference type="Proteomes" id="UP000279029">
    <property type="component" value="Chromosome"/>
</dbReference>
<keyword evidence="3" id="KW-1185">Reference proteome</keyword>
<dbReference type="InterPro" id="IPR003767">
    <property type="entry name" value="Malate/L-lactate_DH-like"/>
</dbReference>
<dbReference type="Pfam" id="PF02615">
    <property type="entry name" value="Ldh_2"/>
    <property type="match status" value="1"/>
</dbReference>